<name>A0ABU4RL77_9FLAO</name>
<sequence length="56" mass="6055">MKNINLNNKLYFKRADVTELNDNSLIEINGGSTILGGETCSGCCCGQTSITVLQQM</sequence>
<dbReference type="NCBIfam" id="NF038153">
    <property type="entry name" value="lant_leader_L1a"/>
    <property type="match status" value="1"/>
</dbReference>
<keyword evidence="2" id="KW-1185">Reference proteome</keyword>
<reference evidence="1 2" key="1">
    <citation type="submission" date="2023-11" db="EMBL/GenBank/DDBJ databases">
        <title>Unpublished Manusciprt.</title>
        <authorList>
            <person name="Saticioglu I.B."/>
            <person name="Ay H."/>
            <person name="Ajmi N."/>
            <person name="Altun S."/>
            <person name="Duman M."/>
        </authorList>
    </citation>
    <scope>NUCLEOTIDE SEQUENCE [LARGE SCALE GENOMIC DNA]</scope>
    <source>
        <strain evidence="1 2">Fl-318</strain>
    </source>
</reference>
<evidence type="ECO:0000313" key="2">
    <source>
        <dbReference type="Proteomes" id="UP001273350"/>
    </source>
</evidence>
<dbReference type="Proteomes" id="UP001273350">
    <property type="component" value="Unassembled WGS sequence"/>
</dbReference>
<dbReference type="RefSeq" id="WP_165579352.1">
    <property type="nucleotide sequence ID" value="NZ_CP087134.1"/>
</dbReference>
<organism evidence="1 2">
    <name type="scientific">Flavobacterium cupriresistens</name>
    <dbReference type="NCBI Taxonomy" id="2893885"/>
    <lineage>
        <taxon>Bacteria</taxon>
        <taxon>Pseudomonadati</taxon>
        <taxon>Bacteroidota</taxon>
        <taxon>Flavobacteriia</taxon>
        <taxon>Flavobacteriales</taxon>
        <taxon>Flavobacteriaceae</taxon>
        <taxon>Flavobacterium</taxon>
    </lineage>
</organism>
<accession>A0ABU4RL77</accession>
<comment type="caution">
    <text evidence="1">The sequence shown here is derived from an EMBL/GenBank/DDBJ whole genome shotgun (WGS) entry which is preliminary data.</text>
</comment>
<gene>
    <name evidence="1" type="ORF">SGQ83_22540</name>
</gene>
<dbReference type="EMBL" id="JAWXVI010000024">
    <property type="protein sequence ID" value="MDX6192135.1"/>
    <property type="molecule type" value="Genomic_DNA"/>
</dbReference>
<dbReference type="InterPro" id="IPR058238">
    <property type="entry name" value="Lant_leader_dom"/>
</dbReference>
<protein>
    <submittedName>
        <fullName evidence="1">Class I lanthipeptide</fullName>
    </submittedName>
</protein>
<evidence type="ECO:0000313" key="1">
    <source>
        <dbReference type="EMBL" id="MDX6192135.1"/>
    </source>
</evidence>
<proteinExistence type="predicted"/>